<name>A0A8S5S514_9CAUD</name>
<dbReference type="InterPro" id="IPR020288">
    <property type="entry name" value="Sheath_initiator"/>
</dbReference>
<dbReference type="EMBL" id="BK032519">
    <property type="protein sequence ID" value="DAF45767.1"/>
    <property type="molecule type" value="Genomic_DNA"/>
</dbReference>
<organism evidence="1">
    <name type="scientific">Siphoviridae sp. ctmP938</name>
    <dbReference type="NCBI Taxonomy" id="2827933"/>
    <lineage>
        <taxon>Viruses</taxon>
        <taxon>Duplodnaviria</taxon>
        <taxon>Heunggongvirae</taxon>
        <taxon>Uroviricota</taxon>
        <taxon>Caudoviricetes</taxon>
    </lineage>
</organism>
<proteinExistence type="predicted"/>
<accession>A0A8S5S514</accession>
<sequence>MSILPSFLETYTRAAAEEKRKPKELIEYGIDFQTGQLTGTVVHGIDALRVWVWLCLKTQRFRYPIYSWTYGVDFEQYLGEALADDFLEGDIQDEITAALTAHPGITGIDGFKYARKGSRVILSFRVLTNLGTSLKEEVSLDLS</sequence>
<evidence type="ECO:0008006" key="2">
    <source>
        <dbReference type="Google" id="ProtNLM"/>
    </source>
</evidence>
<reference evidence="1" key="1">
    <citation type="journal article" date="2021" name="Proc. Natl. Acad. Sci. U.S.A.">
        <title>A Catalog of Tens of Thousands of Viruses from Human Metagenomes Reveals Hidden Associations with Chronic Diseases.</title>
        <authorList>
            <person name="Tisza M.J."/>
            <person name="Buck C.B."/>
        </authorList>
    </citation>
    <scope>NUCLEOTIDE SEQUENCE</scope>
    <source>
        <strain evidence="1">CtmP938</strain>
    </source>
</reference>
<protein>
    <recommendedName>
        <fullName evidence="2">DUF2634 domain-containing protein</fullName>
    </recommendedName>
</protein>
<dbReference type="Pfam" id="PF10934">
    <property type="entry name" value="Sheath_initiator"/>
    <property type="match status" value="1"/>
</dbReference>
<evidence type="ECO:0000313" key="1">
    <source>
        <dbReference type="EMBL" id="DAF45767.1"/>
    </source>
</evidence>